<feature type="compositionally biased region" description="Basic and acidic residues" evidence="1">
    <location>
        <begin position="1"/>
        <end position="10"/>
    </location>
</feature>
<feature type="compositionally biased region" description="Low complexity" evidence="1">
    <location>
        <begin position="402"/>
        <end position="422"/>
    </location>
</feature>
<feature type="compositionally biased region" description="Low complexity" evidence="1">
    <location>
        <begin position="363"/>
        <end position="376"/>
    </location>
</feature>
<name>A0A0F7SKC0_PHARH</name>
<feature type="compositionally biased region" description="Basic and acidic residues" evidence="1">
    <location>
        <begin position="125"/>
        <end position="135"/>
    </location>
</feature>
<feature type="region of interest" description="Disordered" evidence="1">
    <location>
        <begin position="358"/>
        <end position="426"/>
    </location>
</feature>
<accession>A0A0F7SKC0</accession>
<proteinExistence type="predicted"/>
<feature type="compositionally biased region" description="Polar residues" evidence="1">
    <location>
        <begin position="385"/>
        <end position="394"/>
    </location>
</feature>
<feature type="region of interest" description="Disordered" evidence="1">
    <location>
        <begin position="115"/>
        <end position="142"/>
    </location>
</feature>
<feature type="region of interest" description="Disordered" evidence="1">
    <location>
        <begin position="215"/>
        <end position="243"/>
    </location>
</feature>
<sequence>MEPTDSHDTRSANYHFQSSIPYSVPSNPSTSMADREEAIRSAPWDPPDPYTSDSSANNSIAVQPTAPLYPAFLPSSVAAAGRFPESFRSVPYAGSANEFDPSKIYTYSIPFIGHPGQQPPTGGYHHMENELSRPDEPDEPSPLQIAPVQDTKVSANFLEVIQPSGLEQTDLGFESNFLAEPTLQVPSYPEKSTDSVDSTHYRHREANSLYANIPTPHHTEYSLAPHPQTHPVPSYPTSYHPNQPAGISINYPTIVETEAGMPLGPRPEVIEHGENTSEGWELNSSFQPPASSLTVGRHEFYTGSTLLPSDSSGSIYPTIHQNPSSAIHLSPGQQYYQFLQPSLQQQHQIPMHKATPVLHNALPSPSTSSSSKPSQSFVYPDQEHNSIPNASSAYSFLESRSRSISHSNPSSSPPSHNTPSSTLQFPILAPAGQPVSYLADSEPSSAQSLTFADQPIDPIKSTTLPLEFLKGNPKQGATSKKKKRTVHPNPPLASCSICQKSLMRLLMRGTTEDWETDWFGWWVCRECSESQMDDTSQIEVYSGATRSGMVSQDSFNSVLGPEKAKRRDRPIGSVFGQIISGSLSNGTRAGGVGRRKRTRETMNTEAPLVCDVCFRFKGQGGIVPKDGRSELKFSVEFVCISCEEKYRRCTDCGSGGGARIGIGKWRSKELFINNRKTCSLSHVRIGSAPMKVGTWDVKDFENDHVWVELLDLCEALWKDRLLSRMAVPDVLEANLGDLNDRPRTFADVQATLDAGWPSRQPLIDARQKMMSPQLSSELSRTVNYGDNRIDTRSGQRFRKYLGLTWCKCKPRRSGLVSTFTNGGHGDSGLGGSSGSGDEALEIVKEGKQSGEESGEGLIGHESINNIIPPGYELVGLYIGDWNVDDGTLLITTSLPFEGSDSEDRTSLTVGEMILRIVTEIEETNAALTAHGQTQGEEQVGRKAPSLEHIWCISDGMTSQIRDKMHESLTRKRQFLPLDEYLALHRTVRPEIFHELPYSLPGPWVDGVGIPGTIMVRWLGPHFDREQLEEYSDIEKLCATREFDTSQSIGKNDIGKKSIKARVIKG</sequence>
<protein>
    <submittedName>
        <fullName evidence="2">Uncharacterized protein</fullName>
    </submittedName>
</protein>
<reference evidence="2" key="1">
    <citation type="submission" date="2014-08" db="EMBL/GenBank/DDBJ databases">
        <authorList>
            <person name="Sharma Rahul"/>
            <person name="Thines Marco"/>
        </authorList>
    </citation>
    <scope>NUCLEOTIDE SEQUENCE</scope>
</reference>
<feature type="region of interest" description="Disordered" evidence="1">
    <location>
        <begin position="468"/>
        <end position="490"/>
    </location>
</feature>
<feature type="region of interest" description="Disordered" evidence="1">
    <location>
        <begin position="1"/>
        <end position="58"/>
    </location>
</feature>
<dbReference type="AlphaFoldDB" id="A0A0F7SKC0"/>
<organism evidence="2">
    <name type="scientific">Phaffia rhodozyma</name>
    <name type="common">Yeast</name>
    <name type="synonym">Xanthophyllomyces dendrorhous</name>
    <dbReference type="NCBI Taxonomy" id="264483"/>
    <lineage>
        <taxon>Eukaryota</taxon>
        <taxon>Fungi</taxon>
        <taxon>Dikarya</taxon>
        <taxon>Basidiomycota</taxon>
        <taxon>Agaricomycotina</taxon>
        <taxon>Tremellomycetes</taxon>
        <taxon>Cystofilobasidiales</taxon>
        <taxon>Mrakiaceae</taxon>
        <taxon>Phaffia</taxon>
    </lineage>
</organism>
<evidence type="ECO:0000256" key="1">
    <source>
        <dbReference type="SAM" id="MobiDB-lite"/>
    </source>
</evidence>
<dbReference type="EMBL" id="LN483124">
    <property type="protein sequence ID" value="CED82567.1"/>
    <property type="molecule type" value="Genomic_DNA"/>
</dbReference>
<evidence type="ECO:0000313" key="2">
    <source>
        <dbReference type="EMBL" id="CED82567.1"/>
    </source>
</evidence>
<feature type="compositionally biased region" description="Polar residues" evidence="1">
    <location>
        <begin position="11"/>
        <end position="32"/>
    </location>
</feature>